<evidence type="ECO:0000256" key="2">
    <source>
        <dbReference type="ARBA" id="ARBA00022741"/>
    </source>
</evidence>
<dbReference type="Pfam" id="PF00069">
    <property type="entry name" value="Pkinase"/>
    <property type="match status" value="1"/>
</dbReference>
<dbReference type="Proteomes" id="UP000486351">
    <property type="component" value="Unassembled WGS sequence"/>
</dbReference>
<dbReference type="EMBL" id="QXFX01001757">
    <property type="protein sequence ID" value="KAE9085213.1"/>
    <property type="molecule type" value="Genomic_DNA"/>
</dbReference>
<dbReference type="InterPro" id="IPR011009">
    <property type="entry name" value="Kinase-like_dom_sf"/>
</dbReference>
<gene>
    <name evidence="8" type="ORF">PF004_g21928</name>
    <name evidence="9" type="ORF">PF008_g22426</name>
    <name evidence="7" type="ORF">PF010_g20545</name>
</gene>
<dbReference type="EMBL" id="QXGC01002131">
    <property type="protein sequence ID" value="KAE9190363.1"/>
    <property type="molecule type" value="Genomic_DNA"/>
</dbReference>
<feature type="compositionally biased region" description="Polar residues" evidence="5">
    <location>
        <begin position="379"/>
        <end position="405"/>
    </location>
</feature>
<organism evidence="8 10">
    <name type="scientific">Phytophthora fragariae</name>
    <dbReference type="NCBI Taxonomy" id="53985"/>
    <lineage>
        <taxon>Eukaryota</taxon>
        <taxon>Sar</taxon>
        <taxon>Stramenopiles</taxon>
        <taxon>Oomycota</taxon>
        <taxon>Peronosporomycetes</taxon>
        <taxon>Peronosporales</taxon>
        <taxon>Peronosporaceae</taxon>
        <taxon>Phytophthora</taxon>
    </lineage>
</organism>
<evidence type="ECO:0000313" key="10">
    <source>
        <dbReference type="Proteomes" id="UP000476176"/>
    </source>
</evidence>
<protein>
    <recommendedName>
        <fullName evidence="6">Protein kinase domain-containing protein</fullName>
    </recommendedName>
</protein>
<dbReference type="Proteomes" id="UP000488956">
    <property type="component" value="Unassembled WGS sequence"/>
</dbReference>
<feature type="compositionally biased region" description="Basic and acidic residues" evidence="5">
    <location>
        <begin position="413"/>
        <end position="427"/>
    </location>
</feature>
<evidence type="ECO:0000313" key="12">
    <source>
        <dbReference type="Proteomes" id="UP000488956"/>
    </source>
</evidence>
<keyword evidence="1" id="KW-0808">Transferase</keyword>
<evidence type="ECO:0000256" key="1">
    <source>
        <dbReference type="ARBA" id="ARBA00022679"/>
    </source>
</evidence>
<dbReference type="CDD" id="cd06606">
    <property type="entry name" value="STKc_MAPKKK"/>
    <property type="match status" value="1"/>
</dbReference>
<dbReference type="SMART" id="SM00220">
    <property type="entry name" value="S_TKc"/>
    <property type="match status" value="1"/>
</dbReference>
<feature type="region of interest" description="Disordered" evidence="5">
    <location>
        <begin position="584"/>
        <end position="605"/>
    </location>
</feature>
<reference evidence="10 11" key="1">
    <citation type="submission" date="2018-09" db="EMBL/GenBank/DDBJ databases">
        <title>Genomic investigation of the strawberry pathogen Phytophthora fragariae indicates pathogenicity is determined by transcriptional variation in three key races.</title>
        <authorList>
            <person name="Adams T.M."/>
            <person name="Armitage A.D."/>
            <person name="Sobczyk M.K."/>
            <person name="Bates H.J."/>
            <person name="Dunwell J.M."/>
            <person name="Nellist C.F."/>
            <person name="Harrison R.J."/>
        </authorList>
    </citation>
    <scope>NUCLEOTIDE SEQUENCE [LARGE SCALE GENOMIC DNA]</scope>
    <source>
        <strain evidence="8 10">BC-23</strain>
        <strain evidence="9 11">NOV-77</strain>
        <strain evidence="7 12">ONT-3</strain>
    </source>
</reference>
<feature type="region of interest" description="Disordered" evidence="5">
    <location>
        <begin position="357"/>
        <end position="427"/>
    </location>
</feature>
<evidence type="ECO:0000256" key="5">
    <source>
        <dbReference type="SAM" id="MobiDB-lite"/>
    </source>
</evidence>
<dbReference type="InterPro" id="IPR050538">
    <property type="entry name" value="MAP_kinase_kinase_kinase"/>
</dbReference>
<accession>A0A6G0N3H7</accession>
<evidence type="ECO:0000256" key="3">
    <source>
        <dbReference type="ARBA" id="ARBA00022777"/>
    </source>
</evidence>
<dbReference type="PANTHER" id="PTHR48016:SF56">
    <property type="entry name" value="MAPKK KINASE"/>
    <property type="match status" value="1"/>
</dbReference>
<feature type="compositionally biased region" description="Basic residues" evidence="5">
    <location>
        <begin position="362"/>
        <end position="372"/>
    </location>
</feature>
<comment type="caution">
    <text evidence="8">The sequence shown here is derived from an EMBL/GenBank/DDBJ whole genome shotgun (WGS) entry which is preliminary data.</text>
</comment>
<dbReference type="GO" id="GO:0004672">
    <property type="term" value="F:protein kinase activity"/>
    <property type="evidence" value="ECO:0007669"/>
    <property type="project" value="InterPro"/>
</dbReference>
<keyword evidence="4" id="KW-0067">ATP-binding</keyword>
<dbReference type="AlphaFoldDB" id="A0A6G0N3H7"/>
<dbReference type="Proteomes" id="UP000476176">
    <property type="component" value="Unassembled WGS sequence"/>
</dbReference>
<dbReference type="InterPro" id="IPR000719">
    <property type="entry name" value="Prot_kinase_dom"/>
</dbReference>
<dbReference type="PROSITE" id="PS50011">
    <property type="entry name" value="PROTEIN_KINASE_DOM"/>
    <property type="match status" value="1"/>
</dbReference>
<evidence type="ECO:0000313" key="11">
    <source>
        <dbReference type="Proteomes" id="UP000486351"/>
    </source>
</evidence>
<evidence type="ECO:0000313" key="7">
    <source>
        <dbReference type="EMBL" id="KAE9085213.1"/>
    </source>
</evidence>
<keyword evidence="3" id="KW-0418">Kinase</keyword>
<feature type="region of interest" description="Disordered" evidence="5">
    <location>
        <begin position="443"/>
        <end position="511"/>
    </location>
</feature>
<keyword evidence="2" id="KW-0547">Nucleotide-binding</keyword>
<feature type="compositionally biased region" description="Polar residues" evidence="5">
    <location>
        <begin position="594"/>
        <end position="605"/>
    </location>
</feature>
<evidence type="ECO:0000313" key="8">
    <source>
        <dbReference type="EMBL" id="KAE9190363.1"/>
    </source>
</evidence>
<name>A0A6G0N3H7_9STRA</name>
<feature type="region of interest" description="Disordered" evidence="5">
    <location>
        <begin position="1"/>
        <end position="85"/>
    </location>
</feature>
<dbReference type="Gene3D" id="1.10.510.10">
    <property type="entry name" value="Transferase(Phosphotransferase) domain 1"/>
    <property type="match status" value="1"/>
</dbReference>
<dbReference type="InterPro" id="IPR008271">
    <property type="entry name" value="Ser/Thr_kinase_AS"/>
</dbReference>
<evidence type="ECO:0000256" key="4">
    <source>
        <dbReference type="ARBA" id="ARBA00022840"/>
    </source>
</evidence>
<dbReference type="SUPFAM" id="SSF56112">
    <property type="entry name" value="Protein kinase-like (PK-like)"/>
    <property type="match status" value="1"/>
</dbReference>
<feature type="domain" description="Protein kinase" evidence="6">
    <location>
        <begin position="81"/>
        <end position="352"/>
    </location>
</feature>
<evidence type="ECO:0000259" key="6">
    <source>
        <dbReference type="PROSITE" id="PS50011"/>
    </source>
</evidence>
<feature type="compositionally biased region" description="Low complexity" evidence="5">
    <location>
        <begin position="44"/>
        <end position="73"/>
    </location>
</feature>
<evidence type="ECO:0000313" key="9">
    <source>
        <dbReference type="EMBL" id="KAE9302694.1"/>
    </source>
</evidence>
<dbReference type="GO" id="GO:0005524">
    <property type="term" value="F:ATP binding"/>
    <property type="evidence" value="ECO:0007669"/>
    <property type="project" value="UniProtKB-KW"/>
</dbReference>
<feature type="compositionally biased region" description="Low complexity" evidence="5">
    <location>
        <begin position="497"/>
        <end position="511"/>
    </location>
</feature>
<dbReference type="PANTHER" id="PTHR48016">
    <property type="entry name" value="MAP KINASE KINASE KINASE SSK2-RELATED-RELATED"/>
    <property type="match status" value="1"/>
</dbReference>
<sequence>MKGAAGCSSTSGPASCSRPGELALDFPQDEYSLMFPPSPERSPSRSSCGSSSGAVSPTPSSKSSSSASAGDNSPDTKTKRWVRKEKIGQGAQGSIYRCEETKTGREVAVKVIWTRELPPPAVEAVKREVKTMKRLRHRHLVRYLQATEKKQSELRIYMEYAAGGSLSSRLSRSGALPLMLVKRYTRQLCEALQYLHQNGIAHRDIKCANILLTAPNDSSDDDSRADVKLGDFGTFKVVGCASLVGGLKGTPHWMAPEVIRQQNMEDDGDHERWFRADVWSLGCAVLEMITGHSPWEQYSNPLTAMYQIVSSENTPTIPPDVPEETASFLKLCLQRNPEHRATITQLLAHPFVRNATENSTKTKVKSSKHRVKRLGEAKPSSTTVVCNQLSSHSLPTTPKRSTSGLGNDLAPEPEPHEDSSTHSHMESPGRFKAANLKLMPPQVSLHDDSKRTPHPPALQYVRRNPAGSPDTASPAKLRLPRTPRLKPLEPMKRPIAPSTTNQDSNSPSTSSAAASILMPIMPATLSRGTSAGSRRLPRLLDLKAGNGLETLSTSPIRLRRIATAPTAATNLEADDIFPDTIRLPPLSARPAKTRCNSASTSARSN</sequence>
<proteinExistence type="predicted"/>
<dbReference type="EMBL" id="QXFY01002121">
    <property type="protein sequence ID" value="KAE9302694.1"/>
    <property type="molecule type" value="Genomic_DNA"/>
</dbReference>
<dbReference type="PROSITE" id="PS00108">
    <property type="entry name" value="PROTEIN_KINASE_ST"/>
    <property type="match status" value="1"/>
</dbReference>